<dbReference type="EMBL" id="JXTB01000002">
    <property type="protein sequence ID" value="PON80104.1"/>
    <property type="molecule type" value="Genomic_DNA"/>
</dbReference>
<dbReference type="STRING" id="3476.A0A2P5E3J3"/>
<dbReference type="InterPro" id="IPR036460">
    <property type="entry name" value="Cu_amine_oxidase_C_sf"/>
</dbReference>
<keyword evidence="1" id="KW-0560">Oxidoreductase</keyword>
<keyword evidence="1" id="KW-0186">Copper</keyword>
<proteinExistence type="inferred from homology"/>
<comment type="cofactor">
    <cofactor evidence="1">
        <name>Cu cation</name>
        <dbReference type="ChEBI" id="CHEBI:23378"/>
    </cofactor>
    <text evidence="1">Contains 1 topaquinone per subunit.</text>
</comment>
<reference evidence="4" key="1">
    <citation type="submission" date="2016-06" db="EMBL/GenBank/DDBJ databases">
        <title>Parallel loss of symbiosis genes in relatives of nitrogen-fixing non-legume Parasponia.</title>
        <authorList>
            <person name="Van Velzen R."/>
            <person name="Holmer R."/>
            <person name="Bu F."/>
            <person name="Rutten L."/>
            <person name="Van Zeijl A."/>
            <person name="Liu W."/>
            <person name="Santuari L."/>
            <person name="Cao Q."/>
            <person name="Sharma T."/>
            <person name="Shen D."/>
            <person name="Roswanjaya Y."/>
            <person name="Wardhani T."/>
            <person name="Kalhor M.S."/>
            <person name="Jansen J."/>
            <person name="Van den Hoogen J."/>
            <person name="Gungor B."/>
            <person name="Hartog M."/>
            <person name="Hontelez J."/>
            <person name="Verver J."/>
            <person name="Yang W.-C."/>
            <person name="Schijlen E."/>
            <person name="Repin R."/>
            <person name="Schilthuizen M."/>
            <person name="Schranz E."/>
            <person name="Heidstra R."/>
            <person name="Miyata K."/>
            <person name="Fedorova E."/>
            <person name="Kohlen W."/>
            <person name="Bisseling T."/>
            <person name="Smit S."/>
            <person name="Geurts R."/>
        </authorList>
    </citation>
    <scope>NUCLEOTIDE SEQUENCE [LARGE SCALE GENOMIC DNA]</scope>
    <source>
        <strain evidence="4">cv. WU1-14</strain>
    </source>
</reference>
<name>A0A2P5E3J3_PARAD</name>
<evidence type="ECO:0000313" key="3">
    <source>
        <dbReference type="EMBL" id="PON80104.1"/>
    </source>
</evidence>
<comment type="caution">
    <text evidence="3">The sequence shown here is derived from an EMBL/GenBank/DDBJ whole genome shotgun (WGS) entry which is preliminary data.</text>
</comment>
<dbReference type="SUPFAM" id="SSF49998">
    <property type="entry name" value="Amine oxidase catalytic domain"/>
    <property type="match status" value="1"/>
</dbReference>
<protein>
    <recommendedName>
        <fullName evidence="1">Amine oxidase</fullName>
        <ecNumber evidence="1">1.4.3.-</ecNumber>
    </recommendedName>
</protein>
<dbReference type="AlphaFoldDB" id="A0A2P5E3J3"/>
<dbReference type="GO" id="GO:0009308">
    <property type="term" value="P:amine metabolic process"/>
    <property type="evidence" value="ECO:0007669"/>
    <property type="project" value="UniProtKB-UniRule"/>
</dbReference>
<keyword evidence="1" id="KW-0801">TPQ</keyword>
<dbReference type="PROSITE" id="PS01165">
    <property type="entry name" value="COPPER_AMINE_OXID_2"/>
    <property type="match status" value="1"/>
</dbReference>
<dbReference type="InterPro" id="IPR015798">
    <property type="entry name" value="Cu_amine_oxidase_C"/>
</dbReference>
<dbReference type="PANTHER" id="PTHR10638">
    <property type="entry name" value="COPPER AMINE OXIDASE"/>
    <property type="match status" value="1"/>
</dbReference>
<evidence type="ECO:0000313" key="4">
    <source>
        <dbReference type="Proteomes" id="UP000237105"/>
    </source>
</evidence>
<dbReference type="GO" id="GO:0008131">
    <property type="term" value="F:primary methylamine oxidase activity"/>
    <property type="evidence" value="ECO:0007669"/>
    <property type="project" value="InterPro"/>
</dbReference>
<feature type="domain" description="Copper amine oxidase catalytic" evidence="2">
    <location>
        <begin position="9"/>
        <end position="172"/>
    </location>
</feature>
<keyword evidence="1" id="KW-0479">Metal-binding</keyword>
<evidence type="ECO:0000256" key="1">
    <source>
        <dbReference type="RuleBase" id="RU000672"/>
    </source>
</evidence>
<dbReference type="Pfam" id="PF01179">
    <property type="entry name" value="Cu_amine_oxid"/>
    <property type="match status" value="1"/>
</dbReference>
<dbReference type="EC" id="1.4.3.-" evidence="1"/>
<dbReference type="Proteomes" id="UP000237105">
    <property type="component" value="Unassembled WGS sequence"/>
</dbReference>
<accession>A0A2P5E3J3</accession>
<comment type="similarity">
    <text evidence="1">Belongs to the copper/topaquinone oxidase family.</text>
</comment>
<dbReference type="InterPro" id="IPR049947">
    <property type="entry name" value="Cu_Am_Ox_Cu-bd"/>
</dbReference>
<dbReference type="OrthoDB" id="5379943at2759"/>
<organism evidence="3 4">
    <name type="scientific">Parasponia andersonii</name>
    <name type="common">Sponia andersonii</name>
    <dbReference type="NCBI Taxonomy" id="3476"/>
    <lineage>
        <taxon>Eukaryota</taxon>
        <taxon>Viridiplantae</taxon>
        <taxon>Streptophyta</taxon>
        <taxon>Embryophyta</taxon>
        <taxon>Tracheophyta</taxon>
        <taxon>Spermatophyta</taxon>
        <taxon>Magnoliopsida</taxon>
        <taxon>eudicotyledons</taxon>
        <taxon>Gunneridae</taxon>
        <taxon>Pentapetalae</taxon>
        <taxon>rosids</taxon>
        <taxon>fabids</taxon>
        <taxon>Rosales</taxon>
        <taxon>Cannabaceae</taxon>
        <taxon>Parasponia</taxon>
    </lineage>
</organism>
<gene>
    <name evidence="3" type="ORF">PanWU01x14_005540</name>
</gene>
<dbReference type="Gene3D" id="2.70.98.20">
    <property type="entry name" value="Copper amine oxidase, catalytic domain"/>
    <property type="match status" value="1"/>
</dbReference>
<dbReference type="PANTHER" id="PTHR10638:SF87">
    <property type="entry name" value="AMINE OXIDASE [COPPER-CONTAINING] ALPHA 2, PEROXISOMAL-RELATED"/>
    <property type="match status" value="1"/>
</dbReference>
<evidence type="ECO:0000259" key="2">
    <source>
        <dbReference type="Pfam" id="PF01179"/>
    </source>
</evidence>
<dbReference type="GO" id="GO:0048038">
    <property type="term" value="F:quinone binding"/>
    <property type="evidence" value="ECO:0007669"/>
    <property type="project" value="InterPro"/>
</dbReference>
<dbReference type="GO" id="GO:0005507">
    <property type="term" value="F:copper ion binding"/>
    <property type="evidence" value="ECO:0007669"/>
    <property type="project" value="InterPro"/>
</dbReference>
<sequence>MTSLVTKQNSDDISPRKSYWTTETDTIKTELDARIVIWGSRPSQLAVINPNKKTKVGNPIGYRLIPGPASIPLLSDDEYSQIRAAFTNYDVWVTPYNKSEKWAGGKFVDQSHGEDNIEIWTLRNRSIENKDLVLWHTIGFHHVPSQEEFPIMPTLSGGFELRPTNFFESNPTNGTHDRGGHFDEVHMHIAELDIWPRQTFITNVVIWPSCTYDQRHMAKVRSRMADRGAHKAEVNIQPTRSYWSR</sequence>
<dbReference type="InterPro" id="IPR000269">
    <property type="entry name" value="Cu_amine_oxidase"/>
</dbReference>
<keyword evidence="4" id="KW-1185">Reference proteome</keyword>
<comment type="PTM">
    <text evidence="1">Topaquinone (TPQ) is generated by copper-dependent autoxidation of a specific tyrosyl residue.</text>
</comment>